<dbReference type="OrthoDB" id="6513042at2759"/>
<evidence type="ECO:0000259" key="2">
    <source>
        <dbReference type="Pfam" id="PF05183"/>
    </source>
</evidence>
<organism evidence="3 4">
    <name type="scientific">Rhizophagus clarus</name>
    <dbReference type="NCBI Taxonomy" id="94130"/>
    <lineage>
        <taxon>Eukaryota</taxon>
        <taxon>Fungi</taxon>
        <taxon>Fungi incertae sedis</taxon>
        <taxon>Mucoromycota</taxon>
        <taxon>Glomeromycotina</taxon>
        <taxon>Glomeromycetes</taxon>
        <taxon>Glomerales</taxon>
        <taxon>Glomeraceae</taxon>
        <taxon>Rhizophagus</taxon>
    </lineage>
</organism>
<dbReference type="AlphaFoldDB" id="A0A8H3QDA5"/>
<dbReference type="InterPro" id="IPR007855">
    <property type="entry name" value="RDRP"/>
</dbReference>
<dbReference type="PANTHER" id="PTHR23079">
    <property type="entry name" value="RNA-DEPENDENT RNA POLYMERASE"/>
    <property type="match status" value="1"/>
</dbReference>
<reference evidence="3" key="1">
    <citation type="submission" date="2019-10" db="EMBL/GenBank/DDBJ databases">
        <title>Conservation and host-specific expression of non-tandemly repeated heterogenous ribosome RNA gene in arbuscular mycorrhizal fungi.</title>
        <authorList>
            <person name="Maeda T."/>
            <person name="Kobayashi Y."/>
            <person name="Nakagawa T."/>
            <person name="Ezawa T."/>
            <person name="Yamaguchi K."/>
            <person name="Bino T."/>
            <person name="Nishimoto Y."/>
            <person name="Shigenobu S."/>
            <person name="Kawaguchi M."/>
        </authorList>
    </citation>
    <scope>NUCLEOTIDE SEQUENCE</scope>
    <source>
        <strain evidence="3">HR1</strain>
    </source>
</reference>
<keyword evidence="1" id="KW-0694">RNA-binding</keyword>
<dbReference type="EMBL" id="BLAL01000013">
    <property type="protein sequence ID" value="GES75006.1"/>
    <property type="molecule type" value="Genomic_DNA"/>
</dbReference>
<dbReference type="PANTHER" id="PTHR23079:SF55">
    <property type="entry name" value="RNA-DIRECTED RNA POLYMERASE"/>
    <property type="match status" value="1"/>
</dbReference>
<keyword evidence="1" id="KW-0808">Transferase</keyword>
<feature type="domain" description="RDRP core" evidence="2">
    <location>
        <begin position="155"/>
        <end position="335"/>
    </location>
</feature>
<dbReference type="GO" id="GO:0031380">
    <property type="term" value="C:nuclear RNA-directed RNA polymerase complex"/>
    <property type="evidence" value="ECO:0007669"/>
    <property type="project" value="TreeGrafter"/>
</dbReference>
<evidence type="ECO:0000313" key="4">
    <source>
        <dbReference type="Proteomes" id="UP000615446"/>
    </source>
</evidence>
<dbReference type="Pfam" id="PF05183">
    <property type="entry name" value="RdRP"/>
    <property type="match status" value="2"/>
</dbReference>
<comment type="catalytic activity">
    <reaction evidence="1">
        <text>RNA(n) + a ribonucleoside 5'-triphosphate = RNA(n+1) + diphosphate</text>
        <dbReference type="Rhea" id="RHEA:21248"/>
        <dbReference type="Rhea" id="RHEA-COMP:14527"/>
        <dbReference type="Rhea" id="RHEA-COMP:17342"/>
        <dbReference type="ChEBI" id="CHEBI:33019"/>
        <dbReference type="ChEBI" id="CHEBI:61557"/>
        <dbReference type="ChEBI" id="CHEBI:140395"/>
        <dbReference type="EC" id="2.7.7.48"/>
    </reaction>
</comment>
<dbReference type="GO" id="GO:0003968">
    <property type="term" value="F:RNA-directed RNA polymerase activity"/>
    <property type="evidence" value="ECO:0007669"/>
    <property type="project" value="UniProtKB-KW"/>
</dbReference>
<dbReference type="EC" id="2.7.7.48" evidence="1"/>
<feature type="domain" description="RDRP core" evidence="2">
    <location>
        <begin position="70"/>
        <end position="154"/>
    </location>
</feature>
<dbReference type="GO" id="GO:0030422">
    <property type="term" value="P:siRNA processing"/>
    <property type="evidence" value="ECO:0007669"/>
    <property type="project" value="TreeGrafter"/>
</dbReference>
<keyword evidence="1" id="KW-0548">Nucleotidyltransferase</keyword>
<gene>
    <name evidence="3" type="ORF">RCL2_000245900</name>
</gene>
<sequence length="342" mass="39415">MNMTFVKNSFLYYLNNLLESLDILEGIYSRKKWIFDPLSYLRSELKNVKHEIEIQPRSYCGMVRKIVVASTTSYIITPTIETSNRVIRYFRDKKDHFLRVQFVDEALGKVGSSNDTVNLALYDKVYYTLHHGITIGDRHYEFLAFSASQLRDHSSKYADRMGQCFSSTRAIQRLPINDIKEIPDIVKNGFTFSDGIGNISYSLAKKIAYELDLKTIPSAFQFRMAGYKGVLCQSTTVKENQVQVRPSQHKFESDHNVLEVIRGSKFISAYLNRQTITLLSALGIPDEVFIELKDLRVRELDEMLESEHMALDVLQRNVDEYRISMSLADLVKAGFLKIMIVI</sequence>
<protein>
    <recommendedName>
        <fullName evidence="1">RNA-dependent RNA polymerase</fullName>
        <ecNumber evidence="1">2.7.7.48</ecNumber>
    </recommendedName>
</protein>
<name>A0A8H3QDA5_9GLOM</name>
<accession>A0A8H3QDA5</accession>
<proteinExistence type="inferred from homology"/>
<dbReference type="GO" id="GO:0003723">
    <property type="term" value="F:RNA binding"/>
    <property type="evidence" value="ECO:0007669"/>
    <property type="project" value="UniProtKB-KW"/>
</dbReference>
<comment type="caution">
    <text evidence="3">The sequence shown here is derived from an EMBL/GenBank/DDBJ whole genome shotgun (WGS) entry which is preliminary data.</text>
</comment>
<keyword evidence="1 3" id="KW-0696">RNA-directed RNA polymerase</keyword>
<dbReference type="InterPro" id="IPR057596">
    <property type="entry name" value="RDRP_core"/>
</dbReference>
<comment type="similarity">
    <text evidence="1">Belongs to the RdRP family.</text>
</comment>
<evidence type="ECO:0000313" key="3">
    <source>
        <dbReference type="EMBL" id="GES75006.1"/>
    </source>
</evidence>
<dbReference type="Proteomes" id="UP000615446">
    <property type="component" value="Unassembled WGS sequence"/>
</dbReference>
<evidence type="ECO:0000256" key="1">
    <source>
        <dbReference type="RuleBase" id="RU363098"/>
    </source>
</evidence>